<gene>
    <name evidence="9" type="primary">mepA</name>
    <name evidence="9" type="ORF">ROR02_00920</name>
</gene>
<protein>
    <submittedName>
        <fullName evidence="9">Penicillin-insensitive murein endopeptidase</fullName>
    </submittedName>
</protein>
<evidence type="ECO:0000256" key="7">
    <source>
        <dbReference type="ARBA" id="ARBA00023049"/>
    </source>
</evidence>
<dbReference type="InterPro" id="IPR005073">
    <property type="entry name" value="Peptidase_M74"/>
</dbReference>
<keyword evidence="6" id="KW-0862">Zinc</keyword>
<evidence type="ECO:0000256" key="1">
    <source>
        <dbReference type="ARBA" id="ARBA00022670"/>
    </source>
</evidence>
<dbReference type="GO" id="GO:0004252">
    <property type="term" value="F:serine-type endopeptidase activity"/>
    <property type="evidence" value="ECO:0007669"/>
    <property type="project" value="InterPro"/>
</dbReference>
<evidence type="ECO:0000256" key="4">
    <source>
        <dbReference type="ARBA" id="ARBA00022764"/>
    </source>
</evidence>
<dbReference type="EMBL" id="BJZO01000002">
    <property type="protein sequence ID" value="GEO79961.1"/>
    <property type="molecule type" value="Genomic_DNA"/>
</dbReference>
<dbReference type="SUPFAM" id="SSF55166">
    <property type="entry name" value="Hedgehog/DD-peptidase"/>
    <property type="match status" value="1"/>
</dbReference>
<keyword evidence="5" id="KW-0378">Hydrolase</keyword>
<dbReference type="RefSeq" id="WP_147162035.1">
    <property type="nucleotide sequence ID" value="NZ_BJZO01000002.1"/>
</dbReference>
<evidence type="ECO:0000313" key="9">
    <source>
        <dbReference type="EMBL" id="GEO79961.1"/>
    </source>
</evidence>
<keyword evidence="1" id="KW-0645">Protease</keyword>
<dbReference type="GO" id="GO:0030288">
    <property type="term" value="C:outer membrane-bounded periplasmic space"/>
    <property type="evidence" value="ECO:0007669"/>
    <property type="project" value="InterPro"/>
</dbReference>
<sequence>MAIFFRPLARAWVGGMAMACLLGSADAGAADVAPPSAWARARTPSPGPAQVIGSAAAGCVAGAVPLAGPGTAAGPELVVLRPARNRAWGHPVLAAFLADLARWRHQTGEGPLLLGDAAQPRGGPMPAGHRSHMNGLDADLWLGTDRPPPWSDAWLAQPRARSAVRADGRGVDPLVFTVSVRRLIRHLAQDPRVERLFLNPVLKRALCQEAASEPGGGAAWLARVRPWWGHDSHVHVRLACPADSPSCRPGPPIPPGSGCDPSLDHWVADVTRARRVPSRPPPPPAPVLPEACAAVLQAPPLVPKDE</sequence>
<evidence type="ECO:0000256" key="3">
    <source>
        <dbReference type="ARBA" id="ARBA00022729"/>
    </source>
</evidence>
<accession>A0A512H3E6</accession>
<evidence type="ECO:0000313" key="10">
    <source>
        <dbReference type="Proteomes" id="UP000321567"/>
    </source>
</evidence>
<keyword evidence="2" id="KW-0479">Metal-binding</keyword>
<evidence type="ECO:0000256" key="8">
    <source>
        <dbReference type="SAM" id="SignalP"/>
    </source>
</evidence>
<dbReference type="GO" id="GO:0006508">
    <property type="term" value="P:proteolysis"/>
    <property type="evidence" value="ECO:0007669"/>
    <property type="project" value="UniProtKB-KW"/>
</dbReference>
<feature type="chain" id="PRO_5022034152" evidence="8">
    <location>
        <begin position="30"/>
        <end position="306"/>
    </location>
</feature>
<dbReference type="Gene3D" id="3.30.1380.10">
    <property type="match status" value="1"/>
</dbReference>
<keyword evidence="7" id="KW-0482">Metalloprotease</keyword>
<feature type="signal peptide" evidence="8">
    <location>
        <begin position="1"/>
        <end position="29"/>
    </location>
</feature>
<dbReference type="GO" id="GO:0008237">
    <property type="term" value="F:metallopeptidase activity"/>
    <property type="evidence" value="ECO:0007669"/>
    <property type="project" value="UniProtKB-KW"/>
</dbReference>
<keyword evidence="10" id="KW-1185">Reference proteome</keyword>
<keyword evidence="4" id="KW-0574">Periplasm</keyword>
<evidence type="ECO:0000256" key="5">
    <source>
        <dbReference type="ARBA" id="ARBA00022801"/>
    </source>
</evidence>
<dbReference type="Proteomes" id="UP000321567">
    <property type="component" value="Unassembled WGS sequence"/>
</dbReference>
<evidence type="ECO:0000256" key="2">
    <source>
        <dbReference type="ARBA" id="ARBA00022723"/>
    </source>
</evidence>
<name>A0A512H3E6_9PROT</name>
<dbReference type="GO" id="GO:0046872">
    <property type="term" value="F:metal ion binding"/>
    <property type="evidence" value="ECO:0007669"/>
    <property type="project" value="UniProtKB-KW"/>
</dbReference>
<evidence type="ECO:0000256" key="6">
    <source>
        <dbReference type="ARBA" id="ARBA00022833"/>
    </source>
</evidence>
<comment type="caution">
    <text evidence="9">The sequence shown here is derived from an EMBL/GenBank/DDBJ whole genome shotgun (WGS) entry which is preliminary data.</text>
</comment>
<keyword evidence="3 8" id="KW-0732">Signal</keyword>
<proteinExistence type="predicted"/>
<reference evidence="9 10" key="1">
    <citation type="submission" date="2019-07" db="EMBL/GenBank/DDBJ databases">
        <title>Whole genome shotgun sequence of Rhodospirillum oryzae NBRC 107573.</title>
        <authorList>
            <person name="Hosoyama A."/>
            <person name="Uohara A."/>
            <person name="Ohji S."/>
            <person name="Ichikawa N."/>
        </authorList>
    </citation>
    <scope>NUCLEOTIDE SEQUENCE [LARGE SCALE GENOMIC DNA]</scope>
    <source>
        <strain evidence="9 10">NBRC 107573</strain>
    </source>
</reference>
<dbReference type="OrthoDB" id="1467367at2"/>
<organism evidence="9 10">
    <name type="scientific">Pararhodospirillum oryzae</name>
    <dbReference type="NCBI Taxonomy" id="478448"/>
    <lineage>
        <taxon>Bacteria</taxon>
        <taxon>Pseudomonadati</taxon>
        <taxon>Pseudomonadota</taxon>
        <taxon>Alphaproteobacteria</taxon>
        <taxon>Rhodospirillales</taxon>
        <taxon>Rhodospirillaceae</taxon>
        <taxon>Pararhodospirillum</taxon>
    </lineage>
</organism>
<dbReference type="InterPro" id="IPR009045">
    <property type="entry name" value="Zn_M74/Hedgehog-like"/>
</dbReference>
<dbReference type="Pfam" id="PF03411">
    <property type="entry name" value="Peptidase_M74"/>
    <property type="match status" value="1"/>
</dbReference>
<dbReference type="AlphaFoldDB" id="A0A512H3E6"/>